<dbReference type="SMART" id="SM00220">
    <property type="entry name" value="S_TKc"/>
    <property type="match status" value="1"/>
</dbReference>
<dbReference type="PANTHER" id="PTHR24346:SF79">
    <property type="entry name" value="PROTEIN KINASE DOMAIN-CONTAINING PROTEIN"/>
    <property type="match status" value="1"/>
</dbReference>
<dbReference type="InterPro" id="IPR011009">
    <property type="entry name" value="Kinase-like_dom_sf"/>
</dbReference>
<comment type="caution">
    <text evidence="5">The sequence shown here is derived from an EMBL/GenBank/DDBJ whole genome shotgun (WGS) entry which is preliminary data.</text>
</comment>
<dbReference type="SUPFAM" id="SSF56112">
    <property type="entry name" value="Protein kinase-like (PK-like)"/>
    <property type="match status" value="1"/>
</dbReference>
<dbReference type="OrthoDB" id="193931at2759"/>
<dbReference type="Pfam" id="PF00069">
    <property type="entry name" value="Pkinase"/>
    <property type="match status" value="1"/>
</dbReference>
<evidence type="ECO:0000256" key="3">
    <source>
        <dbReference type="SAM" id="MobiDB-lite"/>
    </source>
</evidence>
<dbReference type="Gene3D" id="1.10.510.10">
    <property type="entry name" value="Transferase(Phosphotransferase) domain 1"/>
    <property type="match status" value="1"/>
</dbReference>
<keyword evidence="5" id="KW-0808">Transferase</keyword>
<dbReference type="InterPro" id="IPR000719">
    <property type="entry name" value="Prot_kinase_dom"/>
</dbReference>
<evidence type="ECO:0000259" key="4">
    <source>
        <dbReference type="PROSITE" id="PS50011"/>
    </source>
</evidence>
<sequence length="637" mass="70949">MQFYDSLPAFPWAIYLVEYPCRTDVSGTSKIRIRIVRDNAKFVQPSILNISGCLFNFGLSNVFYGDSSLVTQCGSPAYAAPEIFSNQKYGPAVDIWSVGVCLYAMLVGALPFIPDSPNNLSQLHSLLLKGCEIPDGLSQECADILTRMLTADDRKRIKMDALMIHPWLLDSHDLSVQKYPTVSQLGPLVPQSAVMNYMTKMFNFHESDIIFSLHERKVNSVAATYHLIHKRFEAGLHLIGLGMDPSFPQRKSHTFTSFPLSFPGQETSIPRSNGYVKETVDKGLSNQGFQPSSYKNYLQFLKDAKTKPLILSKQGENVILRKKGPRMAVSQQYKTNSNKSSDQKHPAKDFMLSCQPKQAVYEWSADGVVSYDTPEVPKNIPIIKKNIYERFQHVNGQSASTYIETPPPPPNTSLGGRAKTEIELNNVLQEKEMAVPKTSPAGPRPGSVKTPYRYSLRTLTEPQSHEESEQASSFLSDPYPEELWGMTGKSRQRLVRGAALTLSRTKTIYANSISSQKMLTPRDAMPTLDDIKYAKIVGRGRVLLDKSTTKMLSSGISDYTKPKTAGLVRQRLPEVPSSALSRAKSDLGIYGHNNNSKGSPEPSEYVHNEKSPSPVEFIIAEDEAPMMRIRITTCAKS</sequence>
<keyword evidence="6" id="KW-1185">Reference proteome</keyword>
<feature type="domain" description="Protein kinase" evidence="4">
    <location>
        <begin position="1"/>
        <end position="168"/>
    </location>
</feature>
<evidence type="ECO:0000313" key="5">
    <source>
        <dbReference type="EMBL" id="VDI66883.1"/>
    </source>
</evidence>
<dbReference type="EMBL" id="UYJE01008753">
    <property type="protein sequence ID" value="VDI66883.1"/>
    <property type="molecule type" value="Genomic_DNA"/>
</dbReference>
<feature type="region of interest" description="Disordered" evidence="3">
    <location>
        <begin position="587"/>
        <end position="611"/>
    </location>
</feature>
<dbReference type="Proteomes" id="UP000596742">
    <property type="component" value="Unassembled WGS sequence"/>
</dbReference>
<dbReference type="AlphaFoldDB" id="A0A8B6GQ30"/>
<reference evidence="5" key="1">
    <citation type="submission" date="2018-11" db="EMBL/GenBank/DDBJ databases">
        <authorList>
            <person name="Alioto T."/>
            <person name="Alioto T."/>
        </authorList>
    </citation>
    <scope>NUCLEOTIDE SEQUENCE</scope>
</reference>
<keyword evidence="2" id="KW-0067">ATP-binding</keyword>
<proteinExistence type="predicted"/>
<keyword evidence="1" id="KW-0547">Nucleotide-binding</keyword>
<evidence type="ECO:0000256" key="1">
    <source>
        <dbReference type="ARBA" id="ARBA00022741"/>
    </source>
</evidence>
<gene>
    <name evidence="5" type="ORF">MGAL_10B087748</name>
</gene>
<accession>A0A8B6GQ30</accession>
<dbReference type="PANTHER" id="PTHR24346">
    <property type="entry name" value="MAP/MICROTUBULE AFFINITY-REGULATING KINASE"/>
    <property type="match status" value="1"/>
</dbReference>
<dbReference type="GO" id="GO:0005524">
    <property type="term" value="F:ATP binding"/>
    <property type="evidence" value="ECO:0007669"/>
    <property type="project" value="UniProtKB-KW"/>
</dbReference>
<dbReference type="GO" id="GO:0004674">
    <property type="term" value="F:protein serine/threonine kinase activity"/>
    <property type="evidence" value="ECO:0007669"/>
    <property type="project" value="UniProtKB-EC"/>
</dbReference>
<name>A0A8B6GQ30_MYTGA</name>
<organism evidence="5 6">
    <name type="scientific">Mytilus galloprovincialis</name>
    <name type="common">Mediterranean mussel</name>
    <dbReference type="NCBI Taxonomy" id="29158"/>
    <lineage>
        <taxon>Eukaryota</taxon>
        <taxon>Metazoa</taxon>
        <taxon>Spiralia</taxon>
        <taxon>Lophotrochozoa</taxon>
        <taxon>Mollusca</taxon>
        <taxon>Bivalvia</taxon>
        <taxon>Autobranchia</taxon>
        <taxon>Pteriomorphia</taxon>
        <taxon>Mytilida</taxon>
        <taxon>Mytiloidea</taxon>
        <taxon>Mytilidae</taxon>
        <taxon>Mytilinae</taxon>
        <taxon>Mytilus</taxon>
    </lineage>
</organism>
<keyword evidence="5" id="KW-0418">Kinase</keyword>
<evidence type="ECO:0000313" key="6">
    <source>
        <dbReference type="Proteomes" id="UP000596742"/>
    </source>
</evidence>
<evidence type="ECO:0000256" key="2">
    <source>
        <dbReference type="ARBA" id="ARBA00022840"/>
    </source>
</evidence>
<dbReference type="GO" id="GO:0035556">
    <property type="term" value="P:intracellular signal transduction"/>
    <property type="evidence" value="ECO:0007669"/>
    <property type="project" value="TreeGrafter"/>
</dbReference>
<dbReference type="EC" id="2.7.11.1" evidence="5"/>
<dbReference type="GO" id="GO:0005737">
    <property type="term" value="C:cytoplasm"/>
    <property type="evidence" value="ECO:0007669"/>
    <property type="project" value="TreeGrafter"/>
</dbReference>
<protein>
    <submittedName>
        <fullName evidence="5">Hormonally upregulated Neu-associated kinase</fullName>
        <ecNumber evidence="5">2.7.11.1</ecNumber>
    </submittedName>
</protein>
<dbReference type="PROSITE" id="PS50011">
    <property type="entry name" value="PROTEIN_KINASE_DOM"/>
    <property type="match status" value="1"/>
</dbReference>